<reference evidence="1 2" key="1">
    <citation type="submission" date="2016-10" db="EMBL/GenBank/DDBJ databases">
        <authorList>
            <person name="de Groot N.N."/>
        </authorList>
    </citation>
    <scope>NUCLEOTIDE SEQUENCE [LARGE SCALE GENOMIC DNA]</scope>
    <source>
        <strain evidence="1 2">L14</strain>
    </source>
</reference>
<name>A0A1I0VIH8_SELRU</name>
<gene>
    <name evidence="1" type="ORF">SAMN05216587_101647</name>
</gene>
<evidence type="ECO:0008006" key="3">
    <source>
        <dbReference type="Google" id="ProtNLM"/>
    </source>
</evidence>
<dbReference type="Proteomes" id="UP000183843">
    <property type="component" value="Unassembled WGS sequence"/>
</dbReference>
<evidence type="ECO:0000313" key="2">
    <source>
        <dbReference type="Proteomes" id="UP000183843"/>
    </source>
</evidence>
<proteinExistence type="predicted"/>
<dbReference type="AlphaFoldDB" id="A0A1I0VIH8"/>
<dbReference type="EMBL" id="FOJX01000001">
    <property type="protein sequence ID" value="SFA76131.1"/>
    <property type="molecule type" value="Genomic_DNA"/>
</dbReference>
<dbReference type="RefSeq" id="WP_218140815.1">
    <property type="nucleotide sequence ID" value="NZ_FOJX01000001.1"/>
</dbReference>
<evidence type="ECO:0000313" key="1">
    <source>
        <dbReference type="EMBL" id="SFA76131.1"/>
    </source>
</evidence>
<protein>
    <recommendedName>
        <fullName evidence="3">Holliday junction resolvase</fullName>
    </recommendedName>
</protein>
<accession>A0A1I0VIH8</accession>
<sequence>MMGKAQRDKGARGERLWRDECRKHGYDAQRGSQSNGAVIADVIGLPGIHIECKFVERLNLRAAMAQSEGDAKDGEIPIVAHKTNRKPWLVTMNSEDFFKLYKVWEVQQ</sequence>
<organism evidence="1 2">
    <name type="scientific">Selenomonas ruminantium</name>
    <dbReference type="NCBI Taxonomy" id="971"/>
    <lineage>
        <taxon>Bacteria</taxon>
        <taxon>Bacillati</taxon>
        <taxon>Bacillota</taxon>
        <taxon>Negativicutes</taxon>
        <taxon>Selenomonadales</taxon>
        <taxon>Selenomonadaceae</taxon>
        <taxon>Selenomonas</taxon>
    </lineage>
</organism>